<dbReference type="OrthoDB" id="9773221at2"/>
<comment type="similarity">
    <text evidence="5">Belongs to the binding-protein-dependent transport system permease family.</text>
</comment>
<dbReference type="CDD" id="cd06261">
    <property type="entry name" value="TM_PBP2"/>
    <property type="match status" value="1"/>
</dbReference>
<gene>
    <name evidence="7" type="ORF">X929_00175</name>
</gene>
<accession>A0A2K1P715</accession>
<dbReference type="InterPro" id="IPR000515">
    <property type="entry name" value="MetI-like"/>
</dbReference>
<dbReference type="PANTHER" id="PTHR43376">
    <property type="entry name" value="OLIGOPEPTIDE TRANSPORT SYSTEM PERMEASE PROTEIN"/>
    <property type="match status" value="1"/>
</dbReference>
<organism evidence="7 8">
    <name type="scientific">Petrotoga olearia DSM 13574</name>
    <dbReference type="NCBI Taxonomy" id="1122955"/>
    <lineage>
        <taxon>Bacteria</taxon>
        <taxon>Thermotogati</taxon>
        <taxon>Thermotogota</taxon>
        <taxon>Thermotogae</taxon>
        <taxon>Petrotogales</taxon>
        <taxon>Petrotogaceae</taxon>
        <taxon>Petrotoga</taxon>
    </lineage>
</organism>
<proteinExistence type="inferred from homology"/>
<dbReference type="Gene3D" id="1.10.3720.10">
    <property type="entry name" value="MetI-like"/>
    <property type="match status" value="1"/>
</dbReference>
<dbReference type="Pfam" id="PF00528">
    <property type="entry name" value="BPD_transp_1"/>
    <property type="match status" value="1"/>
</dbReference>
<comment type="subcellular location">
    <subcellularLocation>
        <location evidence="5">Cell membrane</location>
        <topology evidence="5">Multi-pass membrane protein</topology>
    </subcellularLocation>
    <subcellularLocation>
        <location evidence="1">Membrane</location>
        <topology evidence="1">Multi-pass membrane protein</topology>
    </subcellularLocation>
</comment>
<evidence type="ECO:0000313" key="8">
    <source>
        <dbReference type="Proteomes" id="UP000236434"/>
    </source>
</evidence>
<sequence length="336" mass="37801">MKEFTRYFFQKFFWYLLAFFLALFLNFFLPRLIPGDPISVIVSKMMSGTVASETQERVYQSFVEEFGLDKPLPIQFFKYIGNVFRGDLGTSFSLYPLSVNEVLGNAIVWTISLQFPAIIVGWILGNLLGAAAAYRKGFFDKTIFPVALFVNSIPYYALAIILLYVFGVYLGWFPIGGGYSRTLLPSWSWAFVIDVLHHYFLPFISIVLVTIGGQAIGMREMSIYELNTDYVTYSKMLGIKDKKIQSYVFKNAVLPQITGLAISLGTMIGGALITEIVFGYPGVGTWLFNGIRQLDYPMIQGSTLIIAMMVLIANFILDMVYGLIDPRIKAAQTEEG</sequence>
<comment type="caution">
    <text evidence="7">The sequence shown here is derived from an EMBL/GenBank/DDBJ whole genome shotgun (WGS) entry which is preliminary data.</text>
</comment>
<evidence type="ECO:0000256" key="1">
    <source>
        <dbReference type="ARBA" id="ARBA00004141"/>
    </source>
</evidence>
<dbReference type="GO" id="GO:0005886">
    <property type="term" value="C:plasma membrane"/>
    <property type="evidence" value="ECO:0007669"/>
    <property type="project" value="UniProtKB-SubCell"/>
</dbReference>
<dbReference type="EMBL" id="AZRL01000001">
    <property type="protein sequence ID" value="PNR98593.1"/>
    <property type="molecule type" value="Genomic_DNA"/>
</dbReference>
<keyword evidence="2 5" id="KW-0812">Transmembrane</keyword>
<dbReference type="Proteomes" id="UP000236434">
    <property type="component" value="Unassembled WGS sequence"/>
</dbReference>
<feature type="transmembrane region" description="Helical" evidence="5">
    <location>
        <begin position="252"/>
        <end position="278"/>
    </location>
</feature>
<evidence type="ECO:0000313" key="7">
    <source>
        <dbReference type="EMBL" id="PNR98593.1"/>
    </source>
</evidence>
<dbReference type="GO" id="GO:0055085">
    <property type="term" value="P:transmembrane transport"/>
    <property type="evidence" value="ECO:0007669"/>
    <property type="project" value="InterPro"/>
</dbReference>
<keyword evidence="4 5" id="KW-0472">Membrane</keyword>
<evidence type="ECO:0000256" key="3">
    <source>
        <dbReference type="ARBA" id="ARBA00022989"/>
    </source>
</evidence>
<feature type="transmembrane region" description="Helical" evidence="5">
    <location>
        <begin position="187"/>
        <end position="211"/>
    </location>
</feature>
<feature type="transmembrane region" description="Helical" evidence="5">
    <location>
        <begin position="12"/>
        <end position="29"/>
    </location>
</feature>
<dbReference type="RefSeq" id="WP_103066053.1">
    <property type="nucleotide sequence ID" value="NZ_AZRL01000001.1"/>
</dbReference>
<keyword evidence="5" id="KW-0813">Transport</keyword>
<feature type="transmembrane region" description="Helical" evidence="5">
    <location>
        <begin position="155"/>
        <end position="175"/>
    </location>
</feature>
<evidence type="ECO:0000256" key="2">
    <source>
        <dbReference type="ARBA" id="ARBA00022692"/>
    </source>
</evidence>
<name>A0A2K1P715_9BACT</name>
<dbReference type="AlphaFoldDB" id="A0A2K1P715"/>
<evidence type="ECO:0000259" key="6">
    <source>
        <dbReference type="PROSITE" id="PS50928"/>
    </source>
</evidence>
<feature type="transmembrane region" description="Helical" evidence="5">
    <location>
        <begin position="106"/>
        <end position="134"/>
    </location>
</feature>
<dbReference type="PANTHER" id="PTHR43376:SF1">
    <property type="entry name" value="OLIGOPEPTIDE TRANSPORT SYSTEM PERMEASE PROTEIN"/>
    <property type="match status" value="1"/>
</dbReference>
<dbReference type="SUPFAM" id="SSF161098">
    <property type="entry name" value="MetI-like"/>
    <property type="match status" value="1"/>
</dbReference>
<feature type="domain" description="ABC transmembrane type-1" evidence="6">
    <location>
        <begin position="107"/>
        <end position="317"/>
    </location>
</feature>
<dbReference type="InterPro" id="IPR035906">
    <property type="entry name" value="MetI-like_sf"/>
</dbReference>
<protein>
    <submittedName>
        <fullName evidence="7">Peptide ABC transporter permease</fullName>
    </submittedName>
</protein>
<evidence type="ECO:0000256" key="5">
    <source>
        <dbReference type="RuleBase" id="RU363032"/>
    </source>
</evidence>
<feature type="transmembrane region" description="Helical" evidence="5">
    <location>
        <begin position="298"/>
        <end position="317"/>
    </location>
</feature>
<evidence type="ECO:0000256" key="4">
    <source>
        <dbReference type="ARBA" id="ARBA00023136"/>
    </source>
</evidence>
<keyword evidence="3 5" id="KW-1133">Transmembrane helix</keyword>
<reference evidence="7 8" key="1">
    <citation type="submission" date="2013-12" db="EMBL/GenBank/DDBJ databases">
        <title>Comparative genomics of Petrotoga isolates.</title>
        <authorList>
            <person name="Nesbo C.L."/>
            <person name="Charchuk R."/>
            <person name="Chow K."/>
        </authorList>
    </citation>
    <scope>NUCLEOTIDE SEQUENCE [LARGE SCALE GENOMIC DNA]</scope>
    <source>
        <strain evidence="7 8">DSM 13574</strain>
    </source>
</reference>
<dbReference type="PROSITE" id="PS50928">
    <property type="entry name" value="ABC_TM1"/>
    <property type="match status" value="1"/>
</dbReference>